<protein>
    <submittedName>
        <fullName evidence="2">DUF2911 domain-containing protein</fullName>
    </submittedName>
</protein>
<organism evidence="2 3">
    <name type="scientific">Arthrospiribacter ruber</name>
    <dbReference type="NCBI Taxonomy" id="2487934"/>
    <lineage>
        <taxon>Bacteria</taxon>
        <taxon>Pseudomonadati</taxon>
        <taxon>Bacteroidota</taxon>
        <taxon>Cytophagia</taxon>
        <taxon>Cytophagales</taxon>
        <taxon>Cyclobacteriaceae</taxon>
        <taxon>Arthrospiribacter</taxon>
    </lineage>
</organism>
<evidence type="ECO:0000313" key="3">
    <source>
        <dbReference type="Proteomes" id="UP000727490"/>
    </source>
</evidence>
<keyword evidence="3" id="KW-1185">Reference proteome</keyword>
<dbReference type="InterPro" id="IPR021314">
    <property type="entry name" value="DUF2911"/>
</dbReference>
<gene>
    <name evidence="2" type="ORF">EGN73_05115</name>
</gene>
<reference evidence="2 3" key="1">
    <citation type="journal article" date="2020" name="Syst. Appl. Microbiol.">
        <title>Arthrospiribacter ruber gen. nov., sp. nov., a novel bacterium isolated from Arthrospira cultures.</title>
        <authorList>
            <person name="Waleron M."/>
            <person name="Misztak A."/>
            <person name="Waleron M.M."/>
            <person name="Furmaniak M."/>
            <person name="Mrozik A."/>
            <person name="Waleron K."/>
        </authorList>
    </citation>
    <scope>NUCLEOTIDE SEQUENCE [LARGE SCALE GENOMIC DNA]</scope>
    <source>
        <strain evidence="2 3">DPMB0001</strain>
    </source>
</reference>
<accession>A0A951IVW3</accession>
<proteinExistence type="predicted"/>
<dbReference type="Pfam" id="PF11138">
    <property type="entry name" value="DUF2911"/>
    <property type="match status" value="1"/>
</dbReference>
<sequence>MKKTKLFIAALAAIFFFAQSEHAVAQLQAPAPSPAATVSQVVGFTKISIDYSSPAVKGRKVFGELEKYGTPWRAGANAQTIIEFSTSVNIGGTNLRPGKYSIFVTPNESGDWVFHFNSKGNSVFAYMKDGKIDMDALSKDLAVSVNAAPEKLDKTKERLQYYISAEDNKVAKVSLAWENVKVSFMVDTQVDQKMDAFKAAF</sequence>
<dbReference type="AlphaFoldDB" id="A0A951IVW3"/>
<dbReference type="EMBL" id="RPHB01000002">
    <property type="protein sequence ID" value="MBW3467189.1"/>
    <property type="molecule type" value="Genomic_DNA"/>
</dbReference>
<keyword evidence="1" id="KW-0732">Signal</keyword>
<evidence type="ECO:0000313" key="2">
    <source>
        <dbReference type="EMBL" id="MBW3467189.1"/>
    </source>
</evidence>
<name>A0A951IVW3_9BACT</name>
<dbReference type="Proteomes" id="UP000727490">
    <property type="component" value="Unassembled WGS sequence"/>
</dbReference>
<comment type="caution">
    <text evidence="2">The sequence shown here is derived from an EMBL/GenBank/DDBJ whole genome shotgun (WGS) entry which is preliminary data.</text>
</comment>
<dbReference type="RefSeq" id="WP_219287418.1">
    <property type="nucleotide sequence ID" value="NZ_RPHB01000002.1"/>
</dbReference>
<evidence type="ECO:0000256" key="1">
    <source>
        <dbReference type="SAM" id="SignalP"/>
    </source>
</evidence>
<feature type="signal peptide" evidence="1">
    <location>
        <begin position="1"/>
        <end position="25"/>
    </location>
</feature>
<feature type="chain" id="PRO_5037001568" evidence="1">
    <location>
        <begin position="26"/>
        <end position="201"/>
    </location>
</feature>